<dbReference type="InterPro" id="IPR036652">
    <property type="entry name" value="YjeF_N_dom_sf"/>
</dbReference>
<dbReference type="Pfam" id="PF03853">
    <property type="entry name" value="YjeF_N"/>
    <property type="match status" value="1"/>
</dbReference>
<feature type="domain" description="YjeF N-terminal" evidence="21">
    <location>
        <begin position="15"/>
        <end position="217"/>
    </location>
</feature>
<dbReference type="CDD" id="cd01171">
    <property type="entry name" value="YXKO-related"/>
    <property type="match status" value="1"/>
</dbReference>
<evidence type="ECO:0000256" key="14">
    <source>
        <dbReference type="ARBA" id="ARBA00025153"/>
    </source>
</evidence>
<proteinExistence type="inferred from homology"/>
<dbReference type="PANTHER" id="PTHR12592:SF0">
    <property type="entry name" value="ATP-DEPENDENT (S)-NAD(P)H-HYDRATE DEHYDRATASE"/>
    <property type="match status" value="1"/>
</dbReference>
<comment type="cofactor">
    <cofactor evidence="18 19">
        <name>K(+)</name>
        <dbReference type="ChEBI" id="CHEBI:29103"/>
    </cofactor>
    <text evidence="18 19">Binds 1 potassium ion per subunit.</text>
</comment>
<keyword evidence="23" id="KW-1185">Reference proteome</keyword>
<dbReference type="KEGG" id="hja:BST95_00615"/>
<dbReference type="PIRSF" id="PIRSF017184">
    <property type="entry name" value="Nnr"/>
    <property type="match status" value="1"/>
</dbReference>
<dbReference type="GO" id="GO:0005524">
    <property type="term" value="F:ATP binding"/>
    <property type="evidence" value="ECO:0007669"/>
    <property type="project" value="UniProtKB-UniRule"/>
</dbReference>
<feature type="binding site" evidence="17">
    <location>
        <position position="262"/>
    </location>
    <ligand>
        <name>(6S)-NADPHX</name>
        <dbReference type="ChEBI" id="CHEBI:64076"/>
    </ligand>
</feature>
<comment type="catalytic activity">
    <reaction evidence="2 18 19">
        <text>(6R)-NADPHX = (6S)-NADPHX</text>
        <dbReference type="Rhea" id="RHEA:32227"/>
        <dbReference type="ChEBI" id="CHEBI:64076"/>
        <dbReference type="ChEBI" id="CHEBI:64077"/>
        <dbReference type="EC" id="5.1.99.6"/>
    </reaction>
</comment>
<evidence type="ECO:0000313" key="23">
    <source>
        <dbReference type="Proteomes" id="UP000235162"/>
    </source>
</evidence>
<keyword evidence="10 17" id="KW-0520">NAD</keyword>
<comment type="function">
    <text evidence="18">Catalyzes the epimerization of the S- and R-forms of NAD(P)HX, a damaged form of NAD(P)H that is a result of enzymatic or heat-dependent hydration. This is a prerequisite for the S-specific NAD(P)H-hydrate dehydratase to allow the repair of both epimers of NAD(P)HX.</text>
</comment>
<evidence type="ECO:0000256" key="9">
    <source>
        <dbReference type="ARBA" id="ARBA00022958"/>
    </source>
</evidence>
<comment type="catalytic activity">
    <reaction evidence="1 18 19">
        <text>(6R)-NADHX = (6S)-NADHX</text>
        <dbReference type="Rhea" id="RHEA:32215"/>
        <dbReference type="ChEBI" id="CHEBI:64074"/>
        <dbReference type="ChEBI" id="CHEBI:64075"/>
        <dbReference type="EC" id="5.1.99.6"/>
    </reaction>
</comment>
<dbReference type="GO" id="GO:0046496">
    <property type="term" value="P:nicotinamide nucleotide metabolic process"/>
    <property type="evidence" value="ECO:0007669"/>
    <property type="project" value="UniProtKB-UniRule"/>
</dbReference>
<dbReference type="EMBL" id="PKUR01000005">
    <property type="protein sequence ID" value="PLW84830.1"/>
    <property type="molecule type" value="Genomic_DNA"/>
</dbReference>
<comment type="similarity">
    <text evidence="4 19">In the C-terminal section; belongs to the NnrD/CARKD family.</text>
</comment>
<dbReference type="NCBIfam" id="TIGR00197">
    <property type="entry name" value="yjeF_nterm"/>
    <property type="match status" value="1"/>
</dbReference>
<dbReference type="GO" id="GO:0110051">
    <property type="term" value="P:metabolite repair"/>
    <property type="evidence" value="ECO:0007669"/>
    <property type="project" value="TreeGrafter"/>
</dbReference>
<comment type="catalytic activity">
    <reaction evidence="16 17 19">
        <text>(6S)-NADPHX + ADP = AMP + phosphate + NADPH + H(+)</text>
        <dbReference type="Rhea" id="RHEA:32235"/>
        <dbReference type="ChEBI" id="CHEBI:15378"/>
        <dbReference type="ChEBI" id="CHEBI:43474"/>
        <dbReference type="ChEBI" id="CHEBI:57783"/>
        <dbReference type="ChEBI" id="CHEBI:64076"/>
        <dbReference type="ChEBI" id="CHEBI:456215"/>
        <dbReference type="ChEBI" id="CHEBI:456216"/>
        <dbReference type="EC" id="4.2.1.136"/>
    </reaction>
</comment>
<keyword evidence="5 18" id="KW-0479">Metal-binding</keyword>
<dbReference type="Pfam" id="PF01256">
    <property type="entry name" value="Carb_kinase"/>
    <property type="match status" value="1"/>
</dbReference>
<dbReference type="HAMAP" id="MF_01965">
    <property type="entry name" value="NADHX_dehydratase"/>
    <property type="match status" value="1"/>
</dbReference>
<keyword evidence="7 17" id="KW-0067">ATP-binding</keyword>
<dbReference type="InterPro" id="IPR017953">
    <property type="entry name" value="Carbohydrate_kinase_pred_CS"/>
</dbReference>
<comment type="function">
    <text evidence="14 19">Bifunctional enzyme that catalyzes the epimerization of the S- and R-forms of NAD(P)HX and the dehydration of the S-form of NAD(P)HX at the expense of ADP, which is converted to AMP. This allows the repair of both epimers of NAD(P)HX, a damaged form of NAD(P)H that is a result of enzymatic or heat-dependent hydration.</text>
</comment>
<gene>
    <name evidence="17" type="primary">nnrD</name>
    <name evidence="18" type="synonym">nnrE</name>
    <name evidence="22" type="ORF">C0029_17680</name>
</gene>
<evidence type="ECO:0000256" key="3">
    <source>
        <dbReference type="ARBA" id="ARBA00006001"/>
    </source>
</evidence>
<comment type="similarity">
    <text evidence="17">Belongs to the NnrD/CARKD family.</text>
</comment>
<evidence type="ECO:0000256" key="13">
    <source>
        <dbReference type="ARBA" id="ARBA00023268"/>
    </source>
</evidence>
<dbReference type="InterPro" id="IPR004443">
    <property type="entry name" value="YjeF_N_dom"/>
</dbReference>
<evidence type="ECO:0000256" key="18">
    <source>
        <dbReference type="HAMAP-Rule" id="MF_01966"/>
    </source>
</evidence>
<evidence type="ECO:0000256" key="10">
    <source>
        <dbReference type="ARBA" id="ARBA00023027"/>
    </source>
</evidence>
<dbReference type="GO" id="GO:0046872">
    <property type="term" value="F:metal ion binding"/>
    <property type="evidence" value="ECO:0007669"/>
    <property type="project" value="UniProtKB-UniRule"/>
</dbReference>
<feature type="binding site" evidence="18">
    <location>
        <begin position="131"/>
        <end position="137"/>
    </location>
    <ligand>
        <name>(6S)-NADPHX</name>
        <dbReference type="ChEBI" id="CHEBI:64076"/>
    </ligand>
</feature>
<feature type="binding site" evidence="17">
    <location>
        <position position="437"/>
    </location>
    <ligand>
        <name>(6S)-NADPHX</name>
        <dbReference type="ChEBI" id="CHEBI:64076"/>
    </ligand>
</feature>
<dbReference type="RefSeq" id="WP_084197734.1">
    <property type="nucleotide sequence ID" value="NZ_BMYL01000006.1"/>
</dbReference>
<evidence type="ECO:0000256" key="7">
    <source>
        <dbReference type="ARBA" id="ARBA00022840"/>
    </source>
</evidence>
<dbReference type="InterPro" id="IPR029056">
    <property type="entry name" value="Ribokinase-like"/>
</dbReference>
<dbReference type="Gene3D" id="3.40.50.10260">
    <property type="entry name" value="YjeF N-terminal domain"/>
    <property type="match status" value="1"/>
</dbReference>
<keyword evidence="6 17" id="KW-0547">Nucleotide-binding</keyword>
<feature type="binding site" evidence="18">
    <location>
        <position position="160"/>
    </location>
    <ligand>
        <name>(6S)-NADPHX</name>
        <dbReference type="ChEBI" id="CHEBI:64076"/>
    </ligand>
</feature>
<feature type="binding site" evidence="18">
    <location>
        <position position="127"/>
    </location>
    <ligand>
        <name>K(+)</name>
        <dbReference type="ChEBI" id="CHEBI:29103"/>
    </ligand>
</feature>
<dbReference type="PROSITE" id="PS51385">
    <property type="entry name" value="YJEF_N"/>
    <property type="match status" value="1"/>
</dbReference>
<dbReference type="EC" id="4.2.1.136" evidence="19"/>
<keyword evidence="9 18" id="KW-0630">Potassium</keyword>
<comment type="caution">
    <text evidence="22">The sequence shown here is derived from an EMBL/GenBank/DDBJ whole genome shotgun (WGS) entry which is preliminary data.</text>
</comment>
<evidence type="ECO:0000256" key="16">
    <source>
        <dbReference type="ARBA" id="ARBA00049209"/>
    </source>
</evidence>
<evidence type="ECO:0000256" key="12">
    <source>
        <dbReference type="ARBA" id="ARBA00023239"/>
    </source>
</evidence>
<dbReference type="PROSITE" id="PS51383">
    <property type="entry name" value="YJEF_C_3"/>
    <property type="match status" value="1"/>
</dbReference>
<comment type="similarity">
    <text evidence="18">Belongs to the NnrE/AIBP family.</text>
</comment>
<comment type="function">
    <text evidence="17">Catalyzes the dehydration of the S-form of NAD(P)HX at the expense of ADP, which is converted to AMP. Together with NAD(P)HX epimerase, which catalyzes the epimerization of the S- and R-forms, the enzyme allows the repair of both epimers of NAD(P)HX, a damaged form of NAD(P)H that is a result of enzymatic or heat-dependent hydration.</text>
</comment>
<evidence type="ECO:0000256" key="6">
    <source>
        <dbReference type="ARBA" id="ARBA00022741"/>
    </source>
</evidence>
<evidence type="ECO:0000256" key="17">
    <source>
        <dbReference type="HAMAP-Rule" id="MF_01965"/>
    </source>
</evidence>
<dbReference type="PROSITE" id="PS01050">
    <property type="entry name" value="YJEF_C_2"/>
    <property type="match status" value="1"/>
</dbReference>
<feature type="binding site" evidence="18">
    <location>
        <position position="163"/>
    </location>
    <ligand>
        <name>K(+)</name>
        <dbReference type="ChEBI" id="CHEBI:29103"/>
    </ligand>
</feature>
<dbReference type="NCBIfam" id="TIGR00196">
    <property type="entry name" value="yjeF_cterm"/>
    <property type="match status" value="1"/>
</dbReference>
<evidence type="ECO:0000256" key="4">
    <source>
        <dbReference type="ARBA" id="ARBA00009524"/>
    </source>
</evidence>
<evidence type="ECO:0000256" key="5">
    <source>
        <dbReference type="ARBA" id="ARBA00022723"/>
    </source>
</evidence>
<dbReference type="SUPFAM" id="SSF64153">
    <property type="entry name" value="YjeF N-terminal domain-like"/>
    <property type="match status" value="1"/>
</dbReference>
<evidence type="ECO:0000256" key="2">
    <source>
        <dbReference type="ARBA" id="ARBA00000909"/>
    </source>
</evidence>
<evidence type="ECO:0000256" key="11">
    <source>
        <dbReference type="ARBA" id="ARBA00023235"/>
    </source>
</evidence>
<feature type="binding site" evidence="17">
    <location>
        <position position="323"/>
    </location>
    <ligand>
        <name>(6S)-NADPHX</name>
        <dbReference type="ChEBI" id="CHEBI:64076"/>
    </ligand>
</feature>
<evidence type="ECO:0000313" key="22">
    <source>
        <dbReference type="EMBL" id="PLW84830.1"/>
    </source>
</evidence>
<keyword evidence="8 17" id="KW-0521">NADP</keyword>
<evidence type="ECO:0000256" key="1">
    <source>
        <dbReference type="ARBA" id="ARBA00000013"/>
    </source>
</evidence>
<name>A0AAP8MBQ1_9GAMM</name>
<keyword evidence="12 17" id="KW-0456">Lyase</keyword>
<feature type="binding site" evidence="17">
    <location>
        <position position="371"/>
    </location>
    <ligand>
        <name>(6S)-NADPHX</name>
        <dbReference type="ChEBI" id="CHEBI:64076"/>
    </ligand>
</feature>
<feature type="binding site" evidence="17">
    <location>
        <position position="436"/>
    </location>
    <ligand>
        <name>AMP</name>
        <dbReference type="ChEBI" id="CHEBI:456215"/>
    </ligand>
</feature>
<dbReference type="GO" id="GO:0052856">
    <property type="term" value="F:NAD(P)HX epimerase activity"/>
    <property type="evidence" value="ECO:0007669"/>
    <property type="project" value="UniProtKB-UniRule"/>
</dbReference>
<evidence type="ECO:0000256" key="15">
    <source>
        <dbReference type="ARBA" id="ARBA00048238"/>
    </source>
</evidence>
<feature type="binding site" evidence="17">
    <location>
        <begin position="408"/>
        <end position="412"/>
    </location>
    <ligand>
        <name>AMP</name>
        <dbReference type="ChEBI" id="CHEBI:456215"/>
    </ligand>
</feature>
<evidence type="ECO:0000259" key="20">
    <source>
        <dbReference type="PROSITE" id="PS51383"/>
    </source>
</evidence>
<dbReference type="SUPFAM" id="SSF53613">
    <property type="entry name" value="Ribokinase-like"/>
    <property type="match status" value="1"/>
</dbReference>
<feature type="binding site" evidence="18">
    <location>
        <begin position="63"/>
        <end position="67"/>
    </location>
    <ligand>
        <name>(6S)-NADPHX</name>
        <dbReference type="ChEBI" id="CHEBI:64076"/>
    </ligand>
</feature>
<comment type="subunit">
    <text evidence="17">Homotetramer.</text>
</comment>
<dbReference type="HAMAP" id="MF_01966">
    <property type="entry name" value="NADHX_epimerase"/>
    <property type="match status" value="1"/>
</dbReference>
<dbReference type="Proteomes" id="UP000235162">
    <property type="component" value="Unassembled WGS sequence"/>
</dbReference>
<sequence>MDLSYADRLYTAEQTRALDRSAIDGHGVPGITLMSRAAHATFDAMLDLWPEPEQLQVLCGTGNNGGDGFLIADLAHKRGIPVVVYQLGDAAKISGDALLARQQAEANGVDIQPFEDTQLIPLGIVVDAMLGTGLGGDVRGPYVETIETVNAVGAPVVAVDIPSGLCADTGRVLGCAVVADLTVTFIGMKRGLFTAAAPDYVGELQFDDLMVPPEIYLQVDAGVFGLDVTELLETLPQRPANAHKGMYGTVLVVGGDYGMAGAAALAAEAALRCGAGLVQVATRPEHVSALVARAPEVMPRGVESGDDLAPMLAAADVIVVGPGLGQSDWSRFLAQAALASGKPLVLDADVLNLLAAGELTLTGTDHILTPHPGEAARLLDCANAEVQHDRFASARALQEKLGGVVVLKGNGTLITGTGPIMLSDYGNPGMASGGMGDVLSGVIGSFVAQGLEFDEAAALGVCLHGAAADLAAEDGMHGLIASDLMPWLRELLE</sequence>
<comment type="cofactor">
    <cofactor evidence="17">
        <name>Mg(2+)</name>
        <dbReference type="ChEBI" id="CHEBI:18420"/>
    </cofactor>
</comment>
<protein>
    <recommendedName>
        <fullName evidence="19">Bifunctional NAD(P)H-hydrate repair enzyme</fullName>
    </recommendedName>
    <alternativeName>
        <fullName evidence="19">Nicotinamide nucleotide repair protein</fullName>
    </alternativeName>
    <domain>
        <recommendedName>
            <fullName evidence="19">ADP-dependent (S)-NAD(P)H-hydrate dehydratase</fullName>
            <ecNumber evidence="19">4.2.1.136</ecNumber>
        </recommendedName>
        <alternativeName>
            <fullName evidence="19">ADP-dependent NAD(P)HX dehydratase</fullName>
        </alternativeName>
    </domain>
    <domain>
        <recommendedName>
            <fullName evidence="19">NAD(P)H-hydrate epimerase</fullName>
            <ecNumber evidence="19">5.1.99.6</ecNumber>
        </recommendedName>
    </domain>
</protein>
<dbReference type="InterPro" id="IPR030677">
    <property type="entry name" value="Nnr"/>
</dbReference>
<comment type="catalytic activity">
    <reaction evidence="15 17 19">
        <text>(6S)-NADHX + ADP = AMP + phosphate + NADH + H(+)</text>
        <dbReference type="Rhea" id="RHEA:32223"/>
        <dbReference type="ChEBI" id="CHEBI:15378"/>
        <dbReference type="ChEBI" id="CHEBI:43474"/>
        <dbReference type="ChEBI" id="CHEBI:57945"/>
        <dbReference type="ChEBI" id="CHEBI:64074"/>
        <dbReference type="ChEBI" id="CHEBI:456215"/>
        <dbReference type="ChEBI" id="CHEBI:456216"/>
        <dbReference type="EC" id="4.2.1.136"/>
    </reaction>
</comment>
<comment type="similarity">
    <text evidence="3 19">In the N-terminal section; belongs to the NnrE/AIBP family.</text>
</comment>
<accession>A0AAP8MBQ1</accession>
<dbReference type="InterPro" id="IPR000631">
    <property type="entry name" value="CARKD"/>
</dbReference>
<organism evidence="22 23">
    <name type="scientific">Halioglobus japonicus</name>
    <dbReference type="NCBI Taxonomy" id="930805"/>
    <lineage>
        <taxon>Bacteria</taxon>
        <taxon>Pseudomonadati</taxon>
        <taxon>Pseudomonadota</taxon>
        <taxon>Gammaproteobacteria</taxon>
        <taxon>Cellvibrionales</taxon>
        <taxon>Halieaceae</taxon>
        <taxon>Halioglobus</taxon>
    </lineage>
</organism>
<dbReference type="AlphaFoldDB" id="A0AAP8MBQ1"/>
<evidence type="ECO:0000256" key="19">
    <source>
        <dbReference type="PIRNR" id="PIRNR017184"/>
    </source>
</evidence>
<feature type="binding site" evidence="18">
    <location>
        <position position="142"/>
    </location>
    <ligand>
        <name>(6S)-NADPHX</name>
        <dbReference type="ChEBI" id="CHEBI:64076"/>
    </ligand>
</feature>
<dbReference type="GO" id="GO:0052855">
    <property type="term" value="F:ADP-dependent NAD(P)H-hydrate dehydratase activity"/>
    <property type="evidence" value="ECO:0007669"/>
    <property type="project" value="UniProtKB-UniRule"/>
</dbReference>
<keyword evidence="13" id="KW-0511">Multifunctional enzyme</keyword>
<evidence type="ECO:0000256" key="8">
    <source>
        <dbReference type="ARBA" id="ARBA00022857"/>
    </source>
</evidence>
<evidence type="ECO:0000259" key="21">
    <source>
        <dbReference type="PROSITE" id="PS51385"/>
    </source>
</evidence>
<dbReference type="Gene3D" id="3.40.1190.20">
    <property type="match status" value="1"/>
</dbReference>
<keyword evidence="11 18" id="KW-0413">Isomerase</keyword>
<dbReference type="PANTHER" id="PTHR12592">
    <property type="entry name" value="ATP-DEPENDENT (S)-NAD(P)H-HYDRATE DEHYDRATASE FAMILY MEMBER"/>
    <property type="match status" value="1"/>
</dbReference>
<feature type="binding site" evidence="18">
    <location>
        <position position="64"/>
    </location>
    <ligand>
        <name>K(+)</name>
        <dbReference type="ChEBI" id="CHEBI:29103"/>
    </ligand>
</feature>
<reference evidence="22 23" key="1">
    <citation type="submission" date="2018-01" db="EMBL/GenBank/DDBJ databases">
        <title>The draft genome sequence of Halioglobus japonicus S1-36.</title>
        <authorList>
            <person name="Du Z.-J."/>
            <person name="Shi M.-J."/>
        </authorList>
    </citation>
    <scope>NUCLEOTIDE SEQUENCE [LARGE SCALE GENOMIC DNA]</scope>
    <source>
        <strain evidence="22 23">S1-36</strain>
    </source>
</reference>
<dbReference type="EC" id="5.1.99.6" evidence="19"/>
<feature type="domain" description="YjeF C-terminal" evidence="20">
    <location>
        <begin position="227"/>
        <end position="493"/>
    </location>
</feature>